<dbReference type="InterPro" id="IPR051419">
    <property type="entry name" value="Lys/N-term_MeTrsfase_sf"/>
</dbReference>
<dbReference type="InterPro" id="IPR025714">
    <property type="entry name" value="Methyltranfer_dom"/>
</dbReference>
<evidence type="ECO:0000313" key="7">
    <source>
        <dbReference type="Proteomes" id="UP000708208"/>
    </source>
</evidence>
<organism evidence="6 7">
    <name type="scientific">Allacma fusca</name>
    <dbReference type="NCBI Taxonomy" id="39272"/>
    <lineage>
        <taxon>Eukaryota</taxon>
        <taxon>Metazoa</taxon>
        <taxon>Ecdysozoa</taxon>
        <taxon>Arthropoda</taxon>
        <taxon>Hexapoda</taxon>
        <taxon>Collembola</taxon>
        <taxon>Symphypleona</taxon>
        <taxon>Sminthuridae</taxon>
        <taxon>Allacma</taxon>
    </lineage>
</organism>
<name>A0A8J2L2L0_9HEXA</name>
<keyword evidence="4" id="KW-0511">Multifunctional enzyme</keyword>
<evidence type="ECO:0000256" key="2">
    <source>
        <dbReference type="ARBA" id="ARBA00022603"/>
    </source>
</evidence>
<dbReference type="GO" id="GO:0032259">
    <property type="term" value="P:methylation"/>
    <property type="evidence" value="ECO:0007669"/>
    <property type="project" value="UniProtKB-KW"/>
</dbReference>
<evidence type="ECO:0000256" key="3">
    <source>
        <dbReference type="ARBA" id="ARBA00022679"/>
    </source>
</evidence>
<dbReference type="Proteomes" id="UP000708208">
    <property type="component" value="Unassembled WGS sequence"/>
</dbReference>
<keyword evidence="7" id="KW-1185">Reference proteome</keyword>
<sequence length="376" mass="42719">MDLLPTTSEEFSKKSYWDTFFKNIKDEPFEWYGEYDELAELLHKYISLKDNLLITGCGNSTLSFCLHRAGITNQISIDISDVVVNQMKVSYPDLNFMLEDVTRMGFEDEIFTCVLDKGTVDALTPPTESSSGSVEKSKVELMFDEVNRVTKKGGRFIIISLLQPHVAQKLFTYFHRAGWMIRVVRCSEVEEKALKLSADRIVFPIFMVVVTKVKLPPSISPVIEVACAGSSFSRLTSVDSLLSVILNQQGMMQLRRELMSIGAGAEKEIALRLVSKEGQDRFVFYVTDAMKLIKNPVEKRFGVFIVPEGRETEWLFGTHEGRIQLAQESNFTRLIVVHFMRGQTYASMESVQQEISGHIQFMMPRSVSERNIKVSS</sequence>
<comment type="similarity">
    <text evidence="1">Belongs to the methyltransferase superfamily.</text>
</comment>
<accession>A0A8J2L2L0</accession>
<dbReference type="PANTHER" id="PTHR12176">
    <property type="entry name" value="SAM-DEPENDENT METHYLTRANSFERASE SUPERFAMILY PROTEIN"/>
    <property type="match status" value="1"/>
</dbReference>
<protein>
    <recommendedName>
        <fullName evidence="5">Methyltransferase domain-containing protein</fullName>
    </recommendedName>
</protein>
<dbReference type="Pfam" id="PF13847">
    <property type="entry name" value="Methyltransf_31"/>
    <property type="match status" value="1"/>
</dbReference>
<proteinExistence type="inferred from homology"/>
<evidence type="ECO:0000256" key="4">
    <source>
        <dbReference type="ARBA" id="ARBA00023268"/>
    </source>
</evidence>
<reference evidence="6" key="1">
    <citation type="submission" date="2021-06" db="EMBL/GenBank/DDBJ databases">
        <authorList>
            <person name="Hodson N. C."/>
            <person name="Mongue J. A."/>
            <person name="Jaron S. K."/>
        </authorList>
    </citation>
    <scope>NUCLEOTIDE SEQUENCE</scope>
</reference>
<dbReference type="EMBL" id="CAJVCH010544167">
    <property type="protein sequence ID" value="CAG7827604.1"/>
    <property type="molecule type" value="Genomic_DNA"/>
</dbReference>
<feature type="domain" description="Methyltransferase" evidence="5">
    <location>
        <begin position="55"/>
        <end position="162"/>
    </location>
</feature>
<dbReference type="AlphaFoldDB" id="A0A8J2L2L0"/>
<dbReference type="GO" id="GO:0008757">
    <property type="term" value="F:S-adenosylmethionine-dependent methyltransferase activity"/>
    <property type="evidence" value="ECO:0007669"/>
    <property type="project" value="InterPro"/>
</dbReference>
<comment type="caution">
    <text evidence="6">The sequence shown here is derived from an EMBL/GenBank/DDBJ whole genome shotgun (WGS) entry which is preliminary data.</text>
</comment>
<gene>
    <name evidence="6" type="ORF">AFUS01_LOCUS37581</name>
</gene>
<dbReference type="OrthoDB" id="411785at2759"/>
<keyword evidence="2" id="KW-0489">Methyltransferase</keyword>
<evidence type="ECO:0000256" key="1">
    <source>
        <dbReference type="ARBA" id="ARBA00008361"/>
    </source>
</evidence>
<keyword evidence="3" id="KW-0808">Transferase</keyword>
<dbReference type="PANTHER" id="PTHR12176:SF78">
    <property type="entry name" value="EEF1A LYSINE AND N-TERMINAL METHYLTRANSFERASE"/>
    <property type="match status" value="1"/>
</dbReference>
<evidence type="ECO:0000313" key="6">
    <source>
        <dbReference type="EMBL" id="CAG7827604.1"/>
    </source>
</evidence>
<evidence type="ECO:0000259" key="5">
    <source>
        <dbReference type="Pfam" id="PF13847"/>
    </source>
</evidence>